<organism evidence="2 3">
    <name type="scientific">Blattamonas nauphoetae</name>
    <dbReference type="NCBI Taxonomy" id="2049346"/>
    <lineage>
        <taxon>Eukaryota</taxon>
        <taxon>Metamonada</taxon>
        <taxon>Preaxostyla</taxon>
        <taxon>Oxymonadida</taxon>
        <taxon>Blattamonas</taxon>
    </lineage>
</organism>
<feature type="compositionally biased region" description="Polar residues" evidence="1">
    <location>
        <begin position="1704"/>
        <end position="1715"/>
    </location>
</feature>
<feature type="compositionally biased region" description="Basic and acidic residues" evidence="1">
    <location>
        <begin position="278"/>
        <end position="288"/>
    </location>
</feature>
<feature type="region of interest" description="Disordered" evidence="1">
    <location>
        <begin position="1608"/>
        <end position="1628"/>
    </location>
</feature>
<feature type="region of interest" description="Disordered" evidence="1">
    <location>
        <begin position="2111"/>
        <end position="2137"/>
    </location>
</feature>
<feature type="compositionally biased region" description="Acidic residues" evidence="1">
    <location>
        <begin position="725"/>
        <end position="739"/>
    </location>
</feature>
<feature type="compositionally biased region" description="Polar residues" evidence="1">
    <location>
        <begin position="898"/>
        <end position="917"/>
    </location>
</feature>
<feature type="compositionally biased region" description="Polar residues" evidence="1">
    <location>
        <begin position="159"/>
        <end position="168"/>
    </location>
</feature>
<reference evidence="2 3" key="1">
    <citation type="journal article" date="2022" name="bioRxiv">
        <title>Genomics of Preaxostyla Flagellates Illuminates Evolutionary Transitions and the Path Towards Mitochondrial Loss.</title>
        <authorList>
            <person name="Novak L.V.F."/>
            <person name="Treitli S.C."/>
            <person name="Pyrih J."/>
            <person name="Halakuc P."/>
            <person name="Pipaliya S.V."/>
            <person name="Vacek V."/>
            <person name="Brzon O."/>
            <person name="Soukal P."/>
            <person name="Eme L."/>
            <person name="Dacks J.B."/>
            <person name="Karnkowska A."/>
            <person name="Elias M."/>
            <person name="Hampl V."/>
        </authorList>
    </citation>
    <scope>NUCLEOTIDE SEQUENCE [LARGE SCALE GENOMIC DNA]</scope>
    <source>
        <strain evidence="2">NAU3</strain>
        <tissue evidence="2">Gut</tissue>
    </source>
</reference>
<comment type="caution">
    <text evidence="2">The sequence shown here is derived from an EMBL/GenBank/DDBJ whole genome shotgun (WGS) entry which is preliminary data.</text>
</comment>
<feature type="region of interest" description="Disordered" evidence="1">
    <location>
        <begin position="1397"/>
        <end position="1424"/>
    </location>
</feature>
<feature type="compositionally biased region" description="Low complexity" evidence="1">
    <location>
        <begin position="470"/>
        <end position="482"/>
    </location>
</feature>
<dbReference type="Proteomes" id="UP001281761">
    <property type="component" value="Unassembled WGS sequence"/>
</dbReference>
<feature type="region of interest" description="Disordered" evidence="1">
    <location>
        <begin position="942"/>
        <end position="967"/>
    </location>
</feature>
<feature type="region of interest" description="Disordered" evidence="1">
    <location>
        <begin position="1229"/>
        <end position="1259"/>
    </location>
</feature>
<sequence>MNLKKTDDRQEIGFLKDKVKILSKDRVVGMKMQTKSNVTASELEERFSTQQRQRLAQQKRVSDRIDSINKAALVGDFARAEKALMNQAPLPNPDDIVQKRLESVHNYRKAVEGVNSRVKKALAETESHLSKPLTAYIPELRFTRQDKQDEDNDDALNSREPSQSGQVRFRTGNLNENELIEGTRMNVSVLMDSLMDPERVSTLQELSDWISQRERTYGIDLKRLTMMDNVTSQSLYDAAERADTVEGILMQAEEGKDSTWEKWNQLYSALEREREEEARKKKEEEAHMSELLSRSYSSASRVSNAKMEQEIVEEEMDVKQLLMDAVSSTQKGSGSSNDEAKRLRALLSNLETTMNRMKSKMQSKEKENERSRDLLISKIAMLEEELNNQKKAKETVSSVLEQSQQHVYEQQAQVVRELKMKDKTISQLQNQLAQMKRRVYEVEREKKDLTNKVAAAPNFLLSPITLTTPTTAGSSALPATATFTPSSADNLPLTPTSSSSQTSHTTATSMTSGNASATMQRSMSTLGLATHGQASSDQTTPKQPGIKKNSSFASLSIQPPQHSPATPNILSQPNPSATSKKAELSPFSTGSGHGSSSQGTGLPQTPNSAQPIKRQPTPPRLVPPQSPSESAIKSRADKKGKKHSSKIKTEKIAKKKSKKRKIVDSDDSEEPVDRTTMNVSWLNALGADDEDETTREDDGDDGDGNDKDEDDSKPPQAGKTLFELMNDEDEDNEDEDEEKEDLKTMSIADRWRARREKLESWKEQLEGKKQKWGAIPPPQKEEKPEAAQSKSKARKQSGKSKSRRRPTITVPDSTGTAKPSVSTPTRRRYEGVGGAQTPHPRMVRFPSSSSLRPREDAPNQNRSRLNAHDSRGSTGAPMTAVLPRTGSDDLFPVVPYSPSESVATSYGHQTTRSTESQKWPMPPVMSPSRALSTPNIIMRSTSQAQFDQNTPQMDYEDEQEEELSEEDINDVPLSQREDFEEAKKMAQLMTYSGQKLESFFSPQTPIAQVQTPSSHLRHEHSFSELTPPSAARGQEFPAQPIVLNREDFAEPDVRQKIYDTLVFLKCLPKNDKIYRSKSERRMGAIPRQADGTFKQVFASALSWTEMRETKMEVRRKWKNRPHSAEGGKATLLQNIFIKSKRSPLKLEKKGPKTRSKTTNQKHLITQLKKQWKKEDIMIGKQQKKMEREKGRVVMGHLSSGPQNKNLFGGHGVDAGGLNSLVVSGNAAFKKGDKNNQTKATSQTTKQQSQPQATAPVAQPFDQQDQFIWFSIANDMQAKAWWTGAAIKPKQQLPPQPPRSPSPDSDEVSIQFSPPPVPILEKPPPSALSTPHTISRPISAVITPEVIEPESSVDLIGQMASDLLTQTLEYQQNATRTKRHLLQLYQKIADRTNRLKTNTADGAKRTKNQAKSNVPNRFGHDITYPSSTQPVLNTLASTTIKQLNVLKELMSHLESNVEWLSNASMNELTESYQSGSLEQAKTESETLIGNYLDDMNTKQQAMEEQLKQLDKFAENEWMKSHPALTLDGAKIRRQRGNSLFDSQMSDQEKRMFLTDPSDIMSGGLLTAHSIHKKPEKPVATRKFVTEDEKEGVIISSAGQETRTLMEIVQEESDEEEEEEEDNNDFPFFDTSLLSPLPTFNLVDLSRMPTPRDEDGSPIHTSPKRIRPKALPKQNLRMSHVFEDPDVREMTVSQNRVSTAPELHRSTISPSRRSAPQTDLDFGDEADPIQQWTKNTIRGVEKSFRRETAGQHTRVKPRTSSPHAKRGQSDEIWVNRPKDEQWLDDAFSQIKALASGIIRRKQEMEQMQVDYANMQQSHQQAQILLSERTSRDPLDSPNKTLFENSDPFIIEDTHPQEPVEPAMPLLSPLGSSSPYGKDGKLHFQVISPNPRANQEDPFPTPDSEEEREAYVEIPRPVTIHGLKRPVITSHSTYRGDRTIQSRPATGEWKRVQIPQTELNKLEKGTHGLKKYEKKTVKRYEEQLKEVLESDILPRFKPPIKSISPPREAPKFAPDISTLRVAASPINFRARSSISSTRFHSPSPPARVVRQHSPVDTPLNSERKAFLRQTTDVATLASSSHFANSFKPVKPDARLRTSTAMVPKRAAPHFTRASTAHPDVGSLTGVFNTPPRKERTDGAPTMGSFAQALAKSNKILEKNKQRPSSPPIFSDSVHPRRPTSNWTAQKKQIQINQKTNMLVRLGSAGKL</sequence>
<feature type="compositionally biased region" description="Low complexity" evidence="1">
    <location>
        <begin position="1236"/>
        <end position="1255"/>
    </location>
</feature>
<feature type="region of interest" description="Disordered" evidence="1">
    <location>
        <begin position="470"/>
        <end position="749"/>
    </location>
</feature>
<evidence type="ECO:0000313" key="3">
    <source>
        <dbReference type="Proteomes" id="UP001281761"/>
    </source>
</evidence>
<feature type="region of interest" description="Disordered" evidence="1">
    <location>
        <begin position="762"/>
        <end position="924"/>
    </location>
</feature>
<feature type="compositionally biased region" description="Pro residues" evidence="1">
    <location>
        <begin position="1291"/>
        <end position="1300"/>
    </location>
</feature>
<feature type="compositionally biased region" description="Polar residues" evidence="1">
    <location>
        <begin position="810"/>
        <end position="824"/>
    </location>
</feature>
<protein>
    <submittedName>
        <fullName evidence="2">Uncharacterized protein</fullName>
    </submittedName>
</protein>
<name>A0ABQ9XRL5_9EUKA</name>
<dbReference type="EMBL" id="JARBJD010000091">
    <property type="protein sequence ID" value="KAK2953427.1"/>
    <property type="molecule type" value="Genomic_DNA"/>
</dbReference>
<feature type="compositionally biased region" description="Pro residues" evidence="1">
    <location>
        <begin position="616"/>
        <end position="626"/>
    </location>
</feature>
<feature type="region of interest" description="Disordered" evidence="1">
    <location>
        <begin position="141"/>
        <end position="168"/>
    </location>
</feature>
<feature type="compositionally biased region" description="Acidic residues" evidence="1">
    <location>
        <begin position="687"/>
        <end position="711"/>
    </location>
</feature>
<evidence type="ECO:0000313" key="2">
    <source>
        <dbReference type="EMBL" id="KAK2953427.1"/>
    </source>
</evidence>
<proteinExistence type="predicted"/>
<accession>A0ABQ9XRL5</accession>
<feature type="region of interest" description="Disordered" evidence="1">
    <location>
        <begin position="1288"/>
        <end position="1315"/>
    </location>
</feature>
<feature type="compositionally biased region" description="Low complexity" evidence="1">
    <location>
        <begin position="588"/>
        <end position="601"/>
    </location>
</feature>
<feature type="region of interest" description="Disordered" evidence="1">
    <location>
        <begin position="278"/>
        <end position="297"/>
    </location>
</feature>
<feature type="compositionally biased region" description="Acidic residues" evidence="1">
    <location>
        <begin position="954"/>
        <end position="967"/>
    </location>
</feature>
<feature type="compositionally biased region" description="Polar residues" evidence="1">
    <location>
        <begin position="513"/>
        <end position="579"/>
    </location>
</feature>
<keyword evidence="3" id="KW-1185">Reference proteome</keyword>
<feature type="compositionally biased region" description="Polar residues" evidence="1">
    <location>
        <begin position="942"/>
        <end position="952"/>
    </location>
</feature>
<feature type="region of interest" description="Disordered" evidence="1">
    <location>
        <begin position="1688"/>
        <end position="1774"/>
    </location>
</feature>
<evidence type="ECO:0000256" key="1">
    <source>
        <dbReference type="SAM" id="MobiDB-lite"/>
    </source>
</evidence>
<feature type="region of interest" description="Disordered" evidence="1">
    <location>
        <begin position="2152"/>
        <end position="2184"/>
    </location>
</feature>
<feature type="compositionally biased region" description="Low complexity" evidence="1">
    <location>
        <begin position="494"/>
        <end position="512"/>
    </location>
</feature>
<feature type="compositionally biased region" description="Basic residues" evidence="1">
    <location>
        <begin position="791"/>
        <end position="806"/>
    </location>
</feature>
<feature type="compositionally biased region" description="Acidic residues" evidence="1">
    <location>
        <begin position="1608"/>
        <end position="1622"/>
    </location>
</feature>
<feature type="region of interest" description="Disordered" evidence="1">
    <location>
        <begin position="1885"/>
        <end position="1906"/>
    </location>
</feature>
<feature type="compositionally biased region" description="Basic and acidic residues" evidence="1">
    <location>
        <begin position="1737"/>
        <end position="1747"/>
    </location>
</feature>
<gene>
    <name evidence="2" type="ORF">BLNAU_11560</name>
</gene>